<protein>
    <recommendedName>
        <fullName evidence="3">TonB C-terminal domain-containing protein</fullName>
    </recommendedName>
</protein>
<sequence length="212" mass="24137">MIRVLIIFIFCIPFLGCSNEYLDKKGIVIESHVVPGPRGFGFTDVAQISFENEGNLDTITIRHTGIRLNAGDSVLISLNVKKPRSSKLKQIAFRQNGSEAYIPIEPTKEKLYQYYVIDQKPLFKGATYYMENDSLVPVFLKKELLKIQREISGRMAIYLIIDEQGKAFVEEILMADDTTESNLRDIVESMPLFEPGKHKGEKVKVSYLVEIK</sequence>
<proteinExistence type="predicted"/>
<reference evidence="1 2" key="1">
    <citation type="submission" date="2020-03" db="EMBL/GenBank/DDBJ databases">
        <title>Cyclobacterium plantarum sp. nov., a marine bacterium isolated from a coastal-marine wetland.</title>
        <authorList>
            <person name="Sanchez-Porro C."/>
            <person name="Ventosa A."/>
            <person name="Amoozegar M."/>
        </authorList>
    </citation>
    <scope>NUCLEOTIDE SEQUENCE [LARGE SCALE GENOMIC DNA]</scope>
    <source>
        <strain evidence="1 2">GBPx2</strain>
    </source>
</reference>
<evidence type="ECO:0008006" key="3">
    <source>
        <dbReference type="Google" id="ProtNLM"/>
    </source>
</evidence>
<accession>A0ABX0H6R0</accession>
<keyword evidence="2" id="KW-1185">Reference proteome</keyword>
<dbReference type="RefSeq" id="WP_166142745.1">
    <property type="nucleotide sequence ID" value="NZ_JAANYN010000001.1"/>
</dbReference>
<dbReference type="EMBL" id="JAANYN010000001">
    <property type="protein sequence ID" value="NHE55655.1"/>
    <property type="molecule type" value="Genomic_DNA"/>
</dbReference>
<gene>
    <name evidence="1" type="ORF">G9Q97_02380</name>
</gene>
<name>A0ABX0H6R0_9BACT</name>
<evidence type="ECO:0000313" key="1">
    <source>
        <dbReference type="EMBL" id="NHE55655.1"/>
    </source>
</evidence>
<dbReference type="Proteomes" id="UP000649799">
    <property type="component" value="Unassembled WGS sequence"/>
</dbReference>
<evidence type="ECO:0000313" key="2">
    <source>
        <dbReference type="Proteomes" id="UP000649799"/>
    </source>
</evidence>
<organism evidence="1 2">
    <name type="scientific">Cyclobacterium plantarum</name>
    <dbReference type="NCBI Taxonomy" id="2716263"/>
    <lineage>
        <taxon>Bacteria</taxon>
        <taxon>Pseudomonadati</taxon>
        <taxon>Bacteroidota</taxon>
        <taxon>Cytophagia</taxon>
        <taxon>Cytophagales</taxon>
        <taxon>Cyclobacteriaceae</taxon>
        <taxon>Cyclobacterium</taxon>
    </lineage>
</organism>
<comment type="caution">
    <text evidence="1">The sequence shown here is derived from an EMBL/GenBank/DDBJ whole genome shotgun (WGS) entry which is preliminary data.</text>
</comment>